<evidence type="ECO:0000313" key="4">
    <source>
        <dbReference type="Proteomes" id="UP001498421"/>
    </source>
</evidence>
<organism evidence="3 4">
    <name type="scientific">Neonectria magnoliae</name>
    <dbReference type="NCBI Taxonomy" id="2732573"/>
    <lineage>
        <taxon>Eukaryota</taxon>
        <taxon>Fungi</taxon>
        <taxon>Dikarya</taxon>
        <taxon>Ascomycota</taxon>
        <taxon>Pezizomycotina</taxon>
        <taxon>Sordariomycetes</taxon>
        <taxon>Hypocreomycetidae</taxon>
        <taxon>Hypocreales</taxon>
        <taxon>Nectriaceae</taxon>
        <taxon>Neonectria</taxon>
    </lineage>
</organism>
<feature type="coiled-coil region" evidence="1">
    <location>
        <begin position="296"/>
        <end position="340"/>
    </location>
</feature>
<name>A0ABR1I022_9HYPO</name>
<evidence type="ECO:0000313" key="3">
    <source>
        <dbReference type="EMBL" id="KAK7426273.1"/>
    </source>
</evidence>
<gene>
    <name evidence="3" type="ORF">QQZ08_007173</name>
</gene>
<keyword evidence="4" id="KW-1185">Reference proteome</keyword>
<keyword evidence="1" id="KW-0175">Coiled coil</keyword>
<dbReference type="Proteomes" id="UP001498421">
    <property type="component" value="Unassembled WGS sequence"/>
</dbReference>
<feature type="coiled-coil region" evidence="1">
    <location>
        <begin position="61"/>
        <end position="99"/>
    </location>
</feature>
<evidence type="ECO:0000256" key="1">
    <source>
        <dbReference type="SAM" id="Coils"/>
    </source>
</evidence>
<proteinExistence type="predicted"/>
<dbReference type="Gene3D" id="1.20.120.20">
    <property type="entry name" value="Apolipoprotein"/>
    <property type="match status" value="1"/>
</dbReference>
<dbReference type="SUPFAM" id="SSF58113">
    <property type="entry name" value="Apolipoprotein A-I"/>
    <property type="match status" value="1"/>
</dbReference>
<protein>
    <submittedName>
        <fullName evidence="3">Uncharacterized protein</fullName>
    </submittedName>
</protein>
<dbReference type="EMBL" id="JAZAVK010000068">
    <property type="protein sequence ID" value="KAK7426273.1"/>
    <property type="molecule type" value="Genomic_DNA"/>
</dbReference>
<reference evidence="3 4" key="1">
    <citation type="journal article" date="2025" name="Microbiol. Resour. Announc.">
        <title>Draft genome sequences for Neonectria magnoliae and Neonectria punicea, canker pathogens of Liriodendron tulipifera and Acer saccharum in West Virginia.</title>
        <authorList>
            <person name="Petronek H.M."/>
            <person name="Kasson M.T."/>
            <person name="Metheny A.M."/>
            <person name="Stauder C.M."/>
            <person name="Lovett B."/>
            <person name="Lynch S.C."/>
            <person name="Garnas J.R."/>
            <person name="Kasson L.R."/>
            <person name="Stajich J.E."/>
        </authorList>
    </citation>
    <scope>NUCLEOTIDE SEQUENCE [LARGE SCALE GENOMIC DNA]</scope>
    <source>
        <strain evidence="3 4">NRRL 64651</strain>
    </source>
</reference>
<comment type="caution">
    <text evidence="3">The sequence shown here is derived from an EMBL/GenBank/DDBJ whole genome shotgun (WGS) entry which is preliminary data.</text>
</comment>
<sequence length="737" mass="83579">MSATFDELAKRLGTLLDVLSVVDHQEKWPLAFNIYQKMGTLVEEAKVLTSERKEELVCEDKERLRQELALAQESRRLGEEQIQRDLARLQDERRRQAKQSQDELASCKQKICVELENERAAQAAAAKQSCSALRDAQESFIEARKQLEMDRVAQADARNQLESDRVLQAEAAEQSRSALRDAQNCLNETRKQLETEREALKESVDKGCLALYNAEETLENTQKKLRSDTTATINELKSAYTALGEQLRSEHADRLEQLRTENTQRCERLESEHTERCDRLRIEHTEQCERLKSGHAEQCERLRSEYSQHYAELQEAVESWQEIEQTAEKLRQALTRETNKTASCLERIEGLVRQLDPTLELVPSIRSLESQLSNVASGQMVTASLDQFKSSLEGKLSGLASSEDWARALDERLAGVASKEELAEMRGDLTMLASRSQLERKAVQVIGEVARIERTVSKFGDTELTDLKRTVQESGEQVGLQLTDFFKNSCEADKLFKTSVKEAMDGVVRESMATIRDNLEALQVSVGGSMENEPASLRERLVQLEGLVQGVGGQEEGLLVEMVFRAESAAREIASASQEELANIQGKLLASDKAFETYLKAEQSPSSQRKRRKQQSDDETHKTFWTDMIKEKSAALSRVPVSRSCPVPPSDMLGYIWGALEDANELRQLSKVLEWAECEVWHCYWLVVEIESIDTLPISEEECPFHPEGTCLQVRAVTEDNRRMLDFRVIEYPVRPA</sequence>
<feature type="coiled-coil region" evidence="1">
    <location>
        <begin position="172"/>
        <end position="206"/>
    </location>
</feature>
<accession>A0ABR1I022</accession>
<feature type="region of interest" description="Disordered" evidence="2">
    <location>
        <begin position="600"/>
        <end position="622"/>
    </location>
</feature>
<evidence type="ECO:0000256" key="2">
    <source>
        <dbReference type="SAM" id="MobiDB-lite"/>
    </source>
</evidence>